<comment type="caution">
    <text evidence="1">The sequence shown here is derived from an EMBL/GenBank/DDBJ whole genome shotgun (WGS) entry which is preliminary data.</text>
</comment>
<evidence type="ECO:0000313" key="1">
    <source>
        <dbReference type="EMBL" id="KRH94725.1"/>
    </source>
</evidence>
<evidence type="ECO:0000313" key="2">
    <source>
        <dbReference type="Proteomes" id="UP000051530"/>
    </source>
</evidence>
<dbReference type="VEuPathDB" id="MicrosporidiaDB:M153_1590003969"/>
<proteinExistence type="predicted"/>
<dbReference type="Proteomes" id="UP000051530">
    <property type="component" value="Unassembled WGS sequence"/>
</dbReference>
<dbReference type="EMBL" id="LGUB01000037">
    <property type="protein sequence ID" value="KRH94725.1"/>
    <property type="molecule type" value="Genomic_DNA"/>
</dbReference>
<dbReference type="AlphaFoldDB" id="A0A0R0M3N2"/>
<protein>
    <submittedName>
        <fullName evidence="1">Uncharacterized protein</fullName>
    </submittedName>
</protein>
<keyword evidence="2" id="KW-1185">Reference proteome</keyword>
<sequence length="52" mass="6387">MTKKSDINNNKIQKYHMVSIFLSYLHMIKNQTSITTKFKNTIWLVFFYHIYI</sequence>
<organism evidence="1 2">
    <name type="scientific">Pseudoloma neurophilia</name>
    <dbReference type="NCBI Taxonomy" id="146866"/>
    <lineage>
        <taxon>Eukaryota</taxon>
        <taxon>Fungi</taxon>
        <taxon>Fungi incertae sedis</taxon>
        <taxon>Microsporidia</taxon>
        <taxon>Pseudoloma</taxon>
    </lineage>
</organism>
<name>A0A0R0M3N2_9MICR</name>
<reference evidence="1 2" key="1">
    <citation type="submission" date="2015-07" db="EMBL/GenBank/DDBJ databases">
        <title>The genome of Pseudoloma neurophilia, a relevant intracellular parasite of the zebrafish.</title>
        <authorList>
            <person name="Ndikumana S."/>
            <person name="Pelin A."/>
            <person name="Sanders J."/>
            <person name="Corradi N."/>
        </authorList>
    </citation>
    <scope>NUCLEOTIDE SEQUENCE [LARGE SCALE GENOMIC DNA]</scope>
    <source>
        <strain evidence="1 2">MK1</strain>
    </source>
</reference>
<gene>
    <name evidence="1" type="ORF">M153_1590003969</name>
</gene>
<accession>A0A0R0M3N2</accession>